<comment type="caution">
    <text evidence="4">The sequence shown here is derived from an EMBL/GenBank/DDBJ whole genome shotgun (WGS) entry which is preliminary data.</text>
</comment>
<dbReference type="InterPro" id="IPR002035">
    <property type="entry name" value="VWF_A"/>
</dbReference>
<evidence type="ECO:0000313" key="5">
    <source>
        <dbReference type="Proteomes" id="UP000562027"/>
    </source>
</evidence>
<feature type="region of interest" description="Disordered" evidence="1">
    <location>
        <begin position="1024"/>
        <end position="1048"/>
    </location>
</feature>
<dbReference type="InterPro" id="IPR036465">
    <property type="entry name" value="vWFA_dom_sf"/>
</dbReference>
<feature type="signal peptide" evidence="2">
    <location>
        <begin position="1"/>
        <end position="33"/>
    </location>
</feature>
<proteinExistence type="predicted"/>
<evidence type="ECO:0000259" key="3">
    <source>
        <dbReference type="PROSITE" id="PS50234"/>
    </source>
</evidence>
<reference evidence="4 5" key="1">
    <citation type="submission" date="2020-08" db="EMBL/GenBank/DDBJ databases">
        <title>Functional genomics of gut bacteria from endangered species of beetles.</title>
        <authorList>
            <person name="Carlos-Shanley C."/>
        </authorList>
    </citation>
    <scope>NUCLEOTIDE SEQUENCE [LARGE SCALE GENOMIC DNA]</scope>
    <source>
        <strain evidence="4 5">S00239</strain>
    </source>
</reference>
<feature type="chain" id="PRO_5032571519" evidence="2">
    <location>
        <begin position="34"/>
        <end position="1048"/>
    </location>
</feature>
<evidence type="ECO:0000256" key="2">
    <source>
        <dbReference type="SAM" id="SignalP"/>
    </source>
</evidence>
<dbReference type="SUPFAM" id="SSF50998">
    <property type="entry name" value="Quinoprotein alcohol dehydrogenase-like"/>
    <property type="match status" value="1"/>
</dbReference>
<organism evidence="4 5">
    <name type="scientific">Roseateles oligotrophus</name>
    <dbReference type="NCBI Taxonomy" id="1769250"/>
    <lineage>
        <taxon>Bacteria</taxon>
        <taxon>Pseudomonadati</taxon>
        <taxon>Pseudomonadota</taxon>
        <taxon>Betaproteobacteria</taxon>
        <taxon>Burkholderiales</taxon>
        <taxon>Sphaerotilaceae</taxon>
        <taxon>Roseateles</taxon>
    </lineage>
</organism>
<evidence type="ECO:0000313" key="4">
    <source>
        <dbReference type="EMBL" id="MBB4844773.1"/>
    </source>
</evidence>
<dbReference type="Proteomes" id="UP000562027">
    <property type="component" value="Unassembled WGS sequence"/>
</dbReference>
<gene>
    <name evidence="4" type="ORF">HNP55_003317</name>
</gene>
<accession>A0A840LDN6</accession>
<dbReference type="RefSeq" id="WP_184301655.1">
    <property type="nucleotide sequence ID" value="NZ_JACHLP010000006.1"/>
</dbReference>
<feature type="domain" description="VWFA" evidence="3">
    <location>
        <begin position="345"/>
        <end position="492"/>
    </location>
</feature>
<evidence type="ECO:0000256" key="1">
    <source>
        <dbReference type="SAM" id="MobiDB-lite"/>
    </source>
</evidence>
<dbReference type="SUPFAM" id="SSF53300">
    <property type="entry name" value="vWA-like"/>
    <property type="match status" value="1"/>
</dbReference>
<dbReference type="PROSITE" id="PS50234">
    <property type="entry name" value="VWFA"/>
    <property type="match status" value="1"/>
</dbReference>
<name>A0A840LDN6_9BURK</name>
<sequence length="1048" mass="108097">MSPSPSSRKSIACYTALSLLLGPWASMPTQAAAATSAPQVLLTITNSQSMDGTTSGAIMVGSGKLSAVGDSSLLNSASPANYTIPPGFTPPLNAGSGGQAPYTVSCGSSLCDNGPSRLNLAKSAIQQVLANYGDALNFGLYTYQTGTPTLYTTWVYQMSPNGGPFTFTNTYVDEASTPANPCYAYDVASATVKSNCTAMAAIYGTNFKTSPYMNMSLSSDSPTVNDVLYAGSSYPSVFVDYNGVSPATPFPPNFALSNYNNGGVTITYGKVLPTNGIRQTGPTNAGYVPYSPQVMYVKRGFGYGASQNATTGKTAVAMTGDVSNFANALAPETNNASSAEVKAVAGQSAIGGLLKGALSYLNGLSKAACQKQYVVLLTDGLPTLDLNGKAWPPLGSLSGNSYGVTATFKADGSLDTTNNQALTDAINSIKNLASAGINTYVIGLGAGVNTASNPMAAQTLQAMAVAGGTTTFYPASDAPALNTAFLKIAEQIFQASSVSAPVAPLTVQSGNALLYTLTSNPQAQQQAGTVKAFAVGADGTPSATQSWEAGALMSKAQRLLALRSTATNGDVVPLSSIDAAAYQLSPTSCVPDVDTILNYTAEPSYTGGPCSYIGNRLPGSFLGTFSTQNTGTFVPPPGSSTLLGLSGYANFVSTQSRPSMLLFTNNDGFLYAVDASAGTLLWAWTPRSVLARMQNYSTFTATTQMDGNFTVVDAPDGGNWASYVVGSLGSGAEHFSLRLNATGMPSKVVFGQTVAGGTAPGDKSAATGASPLRQIPQIVEIKGSLYYIYIVNLGGTSTLYEVNVATGASTSKPLGMNVSSSLYVDPQNKQLWMGSSSGDIWTTTLTGNALSDALNTVKAASTLNPSNSGALVAPILYVGYTEYKGIPYMYAANASMLTMFGVSQTGWTPIWASTPSAGYRYSSGLFASSADISTLTPGGVVSDMIRVDGNIMTVPMFAPPADSCGAGKGYYDFFDLSTGKFPSIGITYAGNIISTRILIGAGPAFTPSWTLTDKGLGLYTKTKGDPGAPTPPIDTKIQNNATPIGWRH</sequence>
<protein>
    <submittedName>
        <fullName evidence="4">Type IV pilus assembly protein PilY1</fullName>
    </submittedName>
</protein>
<dbReference type="EMBL" id="JACHLP010000006">
    <property type="protein sequence ID" value="MBB4844773.1"/>
    <property type="molecule type" value="Genomic_DNA"/>
</dbReference>
<dbReference type="AlphaFoldDB" id="A0A840LDN6"/>
<keyword evidence="5" id="KW-1185">Reference proteome</keyword>
<dbReference type="InterPro" id="IPR011047">
    <property type="entry name" value="Quinoprotein_ADH-like_sf"/>
</dbReference>
<keyword evidence="2" id="KW-0732">Signal</keyword>
<dbReference type="Gene3D" id="3.40.50.410">
    <property type="entry name" value="von Willebrand factor, type A domain"/>
    <property type="match status" value="1"/>
</dbReference>